<gene>
    <name evidence="1" type="ORF">BFC17_13825</name>
</gene>
<keyword evidence="2" id="KW-1185">Reference proteome</keyword>
<protein>
    <submittedName>
        <fullName evidence="1">Uncharacterized protein</fullName>
    </submittedName>
</protein>
<name>A0A1E8FFF8_9ALTE</name>
<proteinExistence type="predicted"/>
<evidence type="ECO:0000313" key="2">
    <source>
        <dbReference type="Proteomes" id="UP000176037"/>
    </source>
</evidence>
<dbReference type="EMBL" id="MJIC01000010">
    <property type="protein sequence ID" value="OFI34661.1"/>
    <property type="molecule type" value="Genomic_DNA"/>
</dbReference>
<evidence type="ECO:0000313" key="1">
    <source>
        <dbReference type="EMBL" id="OFI34661.1"/>
    </source>
</evidence>
<dbReference type="AlphaFoldDB" id="A0A1E8FFF8"/>
<accession>A0A1E8FFF8</accession>
<organism evidence="1 2">
    <name type="scientific">Alteromonas lipolytica</name>
    <dbReference type="NCBI Taxonomy" id="1856405"/>
    <lineage>
        <taxon>Bacteria</taxon>
        <taxon>Pseudomonadati</taxon>
        <taxon>Pseudomonadota</taxon>
        <taxon>Gammaproteobacteria</taxon>
        <taxon>Alteromonadales</taxon>
        <taxon>Alteromonadaceae</taxon>
        <taxon>Alteromonas/Salinimonas group</taxon>
        <taxon>Alteromonas</taxon>
    </lineage>
</organism>
<reference evidence="1 2" key="1">
    <citation type="submission" date="2016-09" db="EMBL/GenBank/DDBJ databases">
        <title>Alteromonas lipolytica, a new species isolated from sea water.</title>
        <authorList>
            <person name="Wu Y.-H."/>
            <person name="Cheng H."/>
            <person name="Xu X.-W."/>
        </authorList>
    </citation>
    <scope>NUCLEOTIDE SEQUENCE [LARGE SCALE GENOMIC DNA]</scope>
    <source>
        <strain evidence="1 2">JW12</strain>
    </source>
</reference>
<comment type="caution">
    <text evidence="1">The sequence shown here is derived from an EMBL/GenBank/DDBJ whole genome shotgun (WGS) entry which is preliminary data.</text>
</comment>
<dbReference type="STRING" id="1856405.BFC17_13825"/>
<dbReference type="Proteomes" id="UP000176037">
    <property type="component" value="Unassembled WGS sequence"/>
</dbReference>
<sequence>MAYLSPCQAGPEGSMMIMMNKLSFTAYRIIPADQIQNTVYLHRQQQSCPTKLNILETSAAFLL</sequence>